<evidence type="ECO:0000256" key="1">
    <source>
        <dbReference type="ARBA" id="ARBA00006401"/>
    </source>
</evidence>
<keyword evidence="7 15" id="KW-0479">Metal-binding</keyword>
<feature type="active site" description="Charge relay system" evidence="15">
    <location>
        <position position="95"/>
    </location>
</feature>
<gene>
    <name evidence="18" type="primary">hmpA</name>
    <name evidence="15" type="synonym">hmp</name>
    <name evidence="18" type="ORF">K8V56_15175</name>
</gene>
<organism evidence="18 19">
    <name type="scientific">Sporosarcina psychrophila</name>
    <name type="common">Bacillus psychrophilus</name>
    <dbReference type="NCBI Taxonomy" id="1476"/>
    <lineage>
        <taxon>Bacteria</taxon>
        <taxon>Bacillati</taxon>
        <taxon>Bacillota</taxon>
        <taxon>Bacilli</taxon>
        <taxon>Bacillales</taxon>
        <taxon>Caryophanaceae</taxon>
        <taxon>Sporosarcina</taxon>
    </lineage>
</organism>
<dbReference type="InterPro" id="IPR017927">
    <property type="entry name" value="FAD-bd_FR_type"/>
</dbReference>
<dbReference type="GO" id="GO:0008941">
    <property type="term" value="F:nitric oxide dioxygenase NAD(P)H activity"/>
    <property type="evidence" value="ECO:0007669"/>
    <property type="project" value="UniProtKB-UniRule"/>
</dbReference>
<dbReference type="GO" id="GO:0005344">
    <property type="term" value="F:oxygen carrier activity"/>
    <property type="evidence" value="ECO:0007669"/>
    <property type="project" value="UniProtKB-UniRule"/>
</dbReference>
<feature type="domain" description="FAD-binding FR-type" evidence="17">
    <location>
        <begin position="152"/>
        <end position="261"/>
    </location>
</feature>
<dbReference type="Proteomes" id="UP000698173">
    <property type="component" value="Unassembled WGS sequence"/>
</dbReference>
<comment type="similarity">
    <text evidence="2 15">Belongs to the globin family. Two-domain flavohemoproteins subfamily.</text>
</comment>
<dbReference type="FunFam" id="2.40.30.10:FF:000034">
    <property type="entry name" value="Flavohemoprotein"/>
    <property type="match status" value="1"/>
</dbReference>
<dbReference type="NCBIfam" id="NF009805">
    <property type="entry name" value="PRK13289.1"/>
    <property type="match status" value="1"/>
</dbReference>
<dbReference type="SUPFAM" id="SSF63380">
    <property type="entry name" value="Riboflavin synthase domain-like"/>
    <property type="match status" value="1"/>
</dbReference>
<reference evidence="18" key="2">
    <citation type="submission" date="2021-09" db="EMBL/GenBank/DDBJ databases">
        <authorList>
            <person name="Gilroy R."/>
        </authorList>
    </citation>
    <scope>NUCLEOTIDE SEQUENCE</scope>
    <source>
        <strain evidence="18">CHK171-7178</strain>
    </source>
</reference>
<comment type="function">
    <text evidence="15">Is involved in NO detoxification in an aerobic process, termed nitric oxide dioxygenase (NOD) reaction that utilizes O(2) and NAD(P)H to convert NO to nitrate, which protects the bacterium from various noxious nitrogen compounds. Therefore, plays a central role in the inducible response to nitrosative stress.</text>
</comment>
<dbReference type="GO" id="GO:0019825">
    <property type="term" value="F:oxygen binding"/>
    <property type="evidence" value="ECO:0007669"/>
    <property type="project" value="InterPro"/>
</dbReference>
<evidence type="ECO:0000256" key="11">
    <source>
        <dbReference type="ARBA" id="ARBA00023004"/>
    </source>
</evidence>
<evidence type="ECO:0000256" key="5">
    <source>
        <dbReference type="ARBA" id="ARBA00022621"/>
    </source>
</evidence>
<dbReference type="AlphaFoldDB" id="A0A921KEP6"/>
<feature type="binding site" evidence="15">
    <location>
        <begin position="274"/>
        <end position="279"/>
    </location>
    <ligand>
        <name>NADP(+)</name>
        <dbReference type="ChEBI" id="CHEBI:58349"/>
    </ligand>
</feature>
<evidence type="ECO:0000256" key="4">
    <source>
        <dbReference type="ARBA" id="ARBA00022617"/>
    </source>
</evidence>
<feature type="domain" description="Globin" evidence="16">
    <location>
        <begin position="1"/>
        <end position="138"/>
    </location>
</feature>
<comment type="cofactor">
    <cofactor evidence="15">
        <name>FAD</name>
        <dbReference type="ChEBI" id="CHEBI:57692"/>
    </cofactor>
    <text evidence="15">Binds 1 FAD per subunit.</text>
</comment>
<dbReference type="PANTHER" id="PTHR43396:SF3">
    <property type="entry name" value="FLAVOHEMOPROTEIN"/>
    <property type="match status" value="1"/>
</dbReference>
<dbReference type="GO" id="GO:0046872">
    <property type="term" value="F:metal ion binding"/>
    <property type="evidence" value="ECO:0007669"/>
    <property type="project" value="UniProtKB-KW"/>
</dbReference>
<dbReference type="PANTHER" id="PTHR43396">
    <property type="entry name" value="FLAVOHEMOPROTEIN"/>
    <property type="match status" value="1"/>
</dbReference>
<dbReference type="InterPro" id="IPR000971">
    <property type="entry name" value="Globin"/>
</dbReference>
<dbReference type="InterPro" id="IPR017938">
    <property type="entry name" value="Riboflavin_synthase-like_b-brl"/>
</dbReference>
<evidence type="ECO:0000259" key="16">
    <source>
        <dbReference type="PROSITE" id="PS01033"/>
    </source>
</evidence>
<dbReference type="GO" id="GO:0020037">
    <property type="term" value="F:heme binding"/>
    <property type="evidence" value="ECO:0007669"/>
    <property type="project" value="InterPro"/>
</dbReference>
<dbReference type="SUPFAM" id="SSF46458">
    <property type="entry name" value="Globin-like"/>
    <property type="match status" value="1"/>
</dbReference>
<dbReference type="Gene3D" id="1.10.490.10">
    <property type="entry name" value="Globins"/>
    <property type="match status" value="1"/>
</dbReference>
<dbReference type="EC" id="1.14.12.17" evidence="15"/>
<evidence type="ECO:0000313" key="18">
    <source>
        <dbReference type="EMBL" id="HJF33101.1"/>
    </source>
</evidence>
<comment type="cofactor">
    <cofactor evidence="15">
        <name>heme b</name>
        <dbReference type="ChEBI" id="CHEBI:60344"/>
    </cofactor>
    <text evidence="15">Binds 1 heme b (iron(II)-protoporphyrin IX) group per subunit.</text>
</comment>
<keyword evidence="15" id="KW-0216">Detoxification</keyword>
<dbReference type="Gene3D" id="2.40.30.10">
    <property type="entry name" value="Translation factors"/>
    <property type="match status" value="1"/>
</dbReference>
<evidence type="ECO:0000256" key="7">
    <source>
        <dbReference type="ARBA" id="ARBA00022723"/>
    </source>
</evidence>
<keyword evidence="4 15" id="KW-0349">Heme</keyword>
<evidence type="ECO:0000313" key="19">
    <source>
        <dbReference type="Proteomes" id="UP000698173"/>
    </source>
</evidence>
<evidence type="ECO:0000256" key="2">
    <source>
        <dbReference type="ARBA" id="ARBA00008414"/>
    </source>
</evidence>
<keyword evidence="5 15" id="KW-0561">Oxygen transport</keyword>
<feature type="region of interest" description="Reductase" evidence="15">
    <location>
        <begin position="149"/>
        <end position="395"/>
    </location>
</feature>
<dbReference type="InterPro" id="IPR001433">
    <property type="entry name" value="OxRdtase_FAD/NAD-bd"/>
</dbReference>
<dbReference type="PRINTS" id="PR00371">
    <property type="entry name" value="FPNCR"/>
</dbReference>
<protein>
    <recommendedName>
        <fullName evidence="15">Flavohemoprotein</fullName>
    </recommendedName>
    <alternativeName>
        <fullName evidence="15">Flavohemoglobin</fullName>
    </alternativeName>
    <alternativeName>
        <fullName evidence="15">Hemoglobin-like protein</fullName>
    </alternativeName>
    <alternativeName>
        <fullName evidence="15">Nitric oxide dioxygenase</fullName>
        <shortName evidence="15">NO oxygenase</shortName>
        <shortName evidence="15">NOD</shortName>
        <ecNumber evidence="15">1.14.12.17</ecNumber>
    </alternativeName>
</protein>
<dbReference type="FunFam" id="1.10.490.10:FF:000003">
    <property type="entry name" value="Flavohemoprotein"/>
    <property type="match status" value="1"/>
</dbReference>
<proteinExistence type="inferred from homology"/>
<feature type="binding site" description="proximal binding residue" evidence="15">
    <location>
        <position position="85"/>
    </location>
    <ligand>
        <name>heme b</name>
        <dbReference type="ChEBI" id="CHEBI:60344"/>
    </ligand>
    <ligandPart>
        <name>Fe</name>
        <dbReference type="ChEBI" id="CHEBI:18248"/>
    </ligandPart>
</feature>
<dbReference type="GO" id="GO:0071500">
    <property type="term" value="P:cellular response to nitrosative stress"/>
    <property type="evidence" value="ECO:0007669"/>
    <property type="project" value="TreeGrafter"/>
</dbReference>
<dbReference type="InterPro" id="IPR008333">
    <property type="entry name" value="Cbr1-like_FAD-bd_dom"/>
</dbReference>
<dbReference type="EMBL" id="DYWT01000242">
    <property type="protein sequence ID" value="HJF33101.1"/>
    <property type="molecule type" value="Genomic_DNA"/>
</dbReference>
<sequence length="395" mass="43620">MLSQETINIIKSTVPVLEQHGKTITTVFYKNMFKAHPELLNIFNHANQSQGRQQNALAGLVYAAAANIDNLEAVLPAVVQVAHKHKSLNITPEQYPIVGYHLLGAIKEVLADAATPEIIAAWGEAYEVIAGVFIGIEKEMYAKAEQMDGGWKTFKDFVIADKVVESDVITSFYLKPVDGQKLPSYKPGQYITLRVTIPGEEYILNRQYSLSQAPTGDHYRISVKREDEITPNGKMSVNLHREMNVGDTVEVSVPAGVFHLDTESKKPVTLISGGVGITPMMSMFETIAKTTPERPTAFLHSARTRKHQAFDAKLRTLNESMPASTYAVLYSDEGDGFINRDFLAANVIDGSDIYVCGPTVFMQSVINDLYANGIAEEQINFEFFGPAEELELVNA</sequence>
<evidence type="ECO:0000256" key="12">
    <source>
        <dbReference type="ARBA" id="ARBA00023027"/>
    </source>
</evidence>
<dbReference type="HAMAP" id="MF_01252">
    <property type="entry name" value="Hmp"/>
    <property type="match status" value="1"/>
</dbReference>
<dbReference type="GO" id="GO:0046210">
    <property type="term" value="P:nitric oxide catabolic process"/>
    <property type="evidence" value="ECO:0007669"/>
    <property type="project" value="TreeGrafter"/>
</dbReference>
<name>A0A921KEP6_SPOPS</name>
<comment type="catalytic activity">
    <reaction evidence="14 15">
        <text>2 nitric oxide + NADPH + 2 O2 = 2 nitrate + NADP(+) + H(+)</text>
        <dbReference type="Rhea" id="RHEA:19465"/>
        <dbReference type="ChEBI" id="CHEBI:15378"/>
        <dbReference type="ChEBI" id="CHEBI:15379"/>
        <dbReference type="ChEBI" id="CHEBI:16480"/>
        <dbReference type="ChEBI" id="CHEBI:17632"/>
        <dbReference type="ChEBI" id="CHEBI:57783"/>
        <dbReference type="ChEBI" id="CHEBI:58349"/>
        <dbReference type="EC" id="1.14.12.17"/>
    </reaction>
</comment>
<reference evidence="18" key="1">
    <citation type="journal article" date="2021" name="PeerJ">
        <title>Extensive microbial diversity within the chicken gut microbiome revealed by metagenomics and culture.</title>
        <authorList>
            <person name="Gilroy R."/>
            <person name="Ravi A."/>
            <person name="Getino M."/>
            <person name="Pursley I."/>
            <person name="Horton D.L."/>
            <person name="Alikhan N.F."/>
            <person name="Baker D."/>
            <person name="Gharbi K."/>
            <person name="Hall N."/>
            <person name="Watson M."/>
            <person name="Adriaenssens E.M."/>
            <person name="Foster-Nyarko E."/>
            <person name="Jarju S."/>
            <person name="Secka A."/>
            <person name="Antonio M."/>
            <person name="Oren A."/>
            <person name="Chaudhuri R.R."/>
            <person name="La Ragione R."/>
            <person name="Hildebrand F."/>
            <person name="Pallen M.J."/>
        </authorList>
    </citation>
    <scope>NUCLEOTIDE SEQUENCE</scope>
    <source>
        <strain evidence="18">CHK171-7178</strain>
    </source>
</reference>
<keyword evidence="10 15" id="KW-0560">Oxidoreductase</keyword>
<comment type="similarity">
    <text evidence="1 15">In the C-terminal section; belongs to the flavoprotein pyridine nucleotide cytochrome reductase family.</text>
</comment>
<dbReference type="Pfam" id="PF00175">
    <property type="entry name" value="NAD_binding_1"/>
    <property type="match status" value="1"/>
</dbReference>
<evidence type="ECO:0000256" key="8">
    <source>
        <dbReference type="ARBA" id="ARBA00022827"/>
    </source>
</evidence>
<dbReference type="PROSITE" id="PS51384">
    <property type="entry name" value="FAD_FR"/>
    <property type="match status" value="1"/>
</dbReference>
<keyword evidence="6 15" id="KW-0285">Flavoprotein</keyword>
<dbReference type="InterPro" id="IPR012292">
    <property type="entry name" value="Globin/Proto"/>
</dbReference>
<accession>A0A921KEP6</accession>
<evidence type="ECO:0000256" key="10">
    <source>
        <dbReference type="ARBA" id="ARBA00023002"/>
    </source>
</evidence>
<keyword evidence="11 15" id="KW-0408">Iron</keyword>
<feature type="site" description="Influences the redox potential of the prosthetic heme and FAD groups" evidence="15">
    <location>
        <position position="84"/>
    </location>
</feature>
<dbReference type="InterPro" id="IPR001709">
    <property type="entry name" value="Flavoprot_Pyr_Nucl_cyt_Rdtase"/>
</dbReference>
<dbReference type="Gene3D" id="3.40.50.80">
    <property type="entry name" value="Nucleotide-binding domain of ferredoxin-NADP reductase (FNR) module"/>
    <property type="match status" value="1"/>
</dbReference>
<keyword evidence="12 15" id="KW-0520">NAD</keyword>
<dbReference type="CDD" id="cd06184">
    <property type="entry name" value="flavohem_like_fad_nad_binding"/>
    <property type="match status" value="1"/>
</dbReference>
<feature type="binding site" evidence="15">
    <location>
        <begin position="383"/>
        <end position="386"/>
    </location>
    <ligand>
        <name>FAD</name>
        <dbReference type="ChEBI" id="CHEBI:57692"/>
    </ligand>
</feature>
<evidence type="ECO:0000256" key="6">
    <source>
        <dbReference type="ARBA" id="ARBA00022630"/>
    </source>
</evidence>
<feature type="binding site" evidence="15">
    <location>
        <begin position="206"/>
        <end position="209"/>
    </location>
    <ligand>
        <name>FAD</name>
        <dbReference type="ChEBI" id="CHEBI:57692"/>
    </ligand>
</feature>
<keyword evidence="9 15" id="KW-0521">NADP</keyword>
<comment type="domain">
    <text evidence="15">Consists of two distinct domains; an N-terminal heme-containing oxygen-binding domain and a C-terminal reductase domain with binding sites for FAD and NAD(P)H.</text>
</comment>
<evidence type="ECO:0000256" key="3">
    <source>
        <dbReference type="ARBA" id="ARBA00022448"/>
    </source>
</evidence>
<keyword evidence="3 15" id="KW-0813">Transport</keyword>
<comment type="catalytic activity">
    <reaction evidence="13 15">
        <text>2 nitric oxide + NADH + 2 O2 = 2 nitrate + NAD(+) + H(+)</text>
        <dbReference type="Rhea" id="RHEA:19469"/>
        <dbReference type="ChEBI" id="CHEBI:15378"/>
        <dbReference type="ChEBI" id="CHEBI:15379"/>
        <dbReference type="ChEBI" id="CHEBI:16480"/>
        <dbReference type="ChEBI" id="CHEBI:17632"/>
        <dbReference type="ChEBI" id="CHEBI:57540"/>
        <dbReference type="ChEBI" id="CHEBI:57945"/>
        <dbReference type="EC" id="1.14.12.17"/>
    </reaction>
</comment>
<feature type="binding site" evidence="15">
    <location>
        <position position="190"/>
    </location>
    <ligand>
        <name>FAD</name>
        <dbReference type="ChEBI" id="CHEBI:57692"/>
    </ligand>
</feature>
<dbReference type="InterPro" id="IPR009050">
    <property type="entry name" value="Globin-like_sf"/>
</dbReference>
<feature type="site" description="Influences the redox potential of the prosthetic heme and FAD groups" evidence="15">
    <location>
        <position position="382"/>
    </location>
</feature>
<dbReference type="GO" id="GO:0009636">
    <property type="term" value="P:response to toxic substance"/>
    <property type="evidence" value="ECO:0007669"/>
    <property type="project" value="UniProtKB-KW"/>
</dbReference>
<feature type="site" description="Involved in heme-bound ligand stabilization and O-O bond activation" evidence="15">
    <location>
        <position position="29"/>
    </location>
</feature>
<keyword evidence="8 15" id="KW-0274">FAD</keyword>
<evidence type="ECO:0000256" key="13">
    <source>
        <dbReference type="ARBA" id="ARBA00048649"/>
    </source>
</evidence>
<dbReference type="CDD" id="cd14777">
    <property type="entry name" value="Yhb1-globin-like"/>
    <property type="match status" value="1"/>
</dbReference>
<evidence type="ECO:0000256" key="14">
    <source>
        <dbReference type="ARBA" id="ARBA00049433"/>
    </source>
</evidence>
<dbReference type="GO" id="GO:0071949">
    <property type="term" value="F:FAD binding"/>
    <property type="evidence" value="ECO:0007669"/>
    <property type="project" value="InterPro"/>
</dbReference>
<dbReference type="InterPro" id="IPR039261">
    <property type="entry name" value="FNR_nucleotide-bd"/>
</dbReference>
<dbReference type="SUPFAM" id="SSF52343">
    <property type="entry name" value="Ferredoxin reductase-like, C-terminal NADP-linked domain"/>
    <property type="match status" value="1"/>
</dbReference>
<feature type="active site" description="Charge relay system" evidence="15">
    <location>
        <position position="137"/>
    </location>
</feature>
<evidence type="ECO:0000256" key="15">
    <source>
        <dbReference type="HAMAP-Rule" id="MF_01252"/>
    </source>
</evidence>
<dbReference type="PROSITE" id="PS01033">
    <property type="entry name" value="GLOBIN"/>
    <property type="match status" value="1"/>
</dbReference>
<evidence type="ECO:0000256" key="9">
    <source>
        <dbReference type="ARBA" id="ARBA00022857"/>
    </source>
</evidence>
<dbReference type="PRINTS" id="PR00410">
    <property type="entry name" value="PHEHYDRXLASE"/>
</dbReference>
<dbReference type="Pfam" id="PF00970">
    <property type="entry name" value="FAD_binding_6"/>
    <property type="match status" value="1"/>
</dbReference>
<dbReference type="Pfam" id="PF00042">
    <property type="entry name" value="Globin"/>
    <property type="match status" value="1"/>
</dbReference>
<comment type="caution">
    <text evidence="18">The sequence shown here is derived from an EMBL/GenBank/DDBJ whole genome shotgun (WGS) entry which is preliminary data.</text>
</comment>
<dbReference type="InterPro" id="IPR023950">
    <property type="entry name" value="Hmp"/>
</dbReference>
<evidence type="ECO:0000259" key="17">
    <source>
        <dbReference type="PROSITE" id="PS51384"/>
    </source>
</evidence>